<organism evidence="3 4">
    <name type="scientific">Vibrio alginolyticus</name>
    <dbReference type="NCBI Taxonomy" id="663"/>
    <lineage>
        <taxon>Bacteria</taxon>
        <taxon>Pseudomonadati</taxon>
        <taxon>Pseudomonadota</taxon>
        <taxon>Gammaproteobacteria</taxon>
        <taxon>Vibrionales</taxon>
        <taxon>Vibrionaceae</taxon>
        <taxon>Vibrio</taxon>
    </lineage>
</organism>
<evidence type="ECO:0000259" key="2">
    <source>
        <dbReference type="Pfam" id="PF21821"/>
    </source>
</evidence>
<name>A0A7Y0MTG4_VIBAL</name>
<dbReference type="EMBL" id="JABCMA010000002">
    <property type="protein sequence ID" value="NMR72919.1"/>
    <property type="molecule type" value="Genomic_DNA"/>
</dbReference>
<sequence length="200" mass="22802">MIVPTYLMDSTNGRLYADAFSELTPTWNANVSKYPISDKSTISNHVIKQNPILSLTFYVGRHPLKQYDGLVGYEDLNQRPSRTNDVLLGWYNNSTKLTIVNELYNFSNYVITSYSPQQVSSTDSYKYSLTLEHIRNVSYSRGTLIQAMDDSKKLDAQSKTNQSDSDSKSQNDTQKSMRQQVWEFYNGNGIVDLQNPPSKP</sequence>
<protein>
    <recommendedName>
        <fullName evidence="2">Dit-like phage tail protein N-terminal domain-containing protein</fullName>
    </recommendedName>
</protein>
<dbReference type="InterPro" id="IPR048494">
    <property type="entry name" value="Dit-like_N"/>
</dbReference>
<reference evidence="3 4" key="1">
    <citation type="submission" date="2020-04" db="EMBL/GenBank/DDBJ databases">
        <title>Whole-genome sequencing of Vibrio spp. from China reveals different genetic environments of blaCTX-M-14 among diverse lineages.</title>
        <authorList>
            <person name="Zheng Z."/>
            <person name="Ye L."/>
            <person name="Chen S."/>
        </authorList>
    </citation>
    <scope>NUCLEOTIDE SEQUENCE [LARGE SCALE GENOMIC DNA]</scope>
    <source>
        <strain evidence="3 4">Vb1636</strain>
    </source>
</reference>
<evidence type="ECO:0000256" key="1">
    <source>
        <dbReference type="SAM" id="MobiDB-lite"/>
    </source>
</evidence>
<proteinExistence type="predicted"/>
<dbReference type="Pfam" id="PF21821">
    <property type="entry name" value="Dit_like"/>
    <property type="match status" value="1"/>
</dbReference>
<dbReference type="Proteomes" id="UP000565155">
    <property type="component" value="Unassembled WGS sequence"/>
</dbReference>
<comment type="caution">
    <text evidence="3">The sequence shown here is derived from an EMBL/GenBank/DDBJ whole genome shotgun (WGS) entry which is preliminary data.</text>
</comment>
<accession>A0A7Y0MTG4</accession>
<feature type="domain" description="Dit-like phage tail protein N-terminal" evidence="2">
    <location>
        <begin position="18"/>
        <end position="143"/>
    </location>
</feature>
<gene>
    <name evidence="3" type="ORF">HKB35_04705</name>
</gene>
<feature type="region of interest" description="Disordered" evidence="1">
    <location>
        <begin position="153"/>
        <end position="178"/>
    </location>
</feature>
<dbReference type="AlphaFoldDB" id="A0A7Y0MTG4"/>
<dbReference type="RefSeq" id="WP_069547980.1">
    <property type="nucleotide sequence ID" value="NZ_JABCMA010000002.1"/>
</dbReference>
<evidence type="ECO:0000313" key="3">
    <source>
        <dbReference type="EMBL" id="NMR72919.1"/>
    </source>
</evidence>
<feature type="compositionally biased region" description="Low complexity" evidence="1">
    <location>
        <begin position="157"/>
        <end position="176"/>
    </location>
</feature>
<evidence type="ECO:0000313" key="4">
    <source>
        <dbReference type="Proteomes" id="UP000565155"/>
    </source>
</evidence>